<dbReference type="InterPro" id="IPR036047">
    <property type="entry name" value="F-box-like_dom_sf"/>
</dbReference>
<dbReference type="Pfam" id="PF06151">
    <property type="entry name" value="Trehalose_recp"/>
    <property type="match status" value="1"/>
</dbReference>
<dbReference type="GO" id="GO:0005886">
    <property type="term" value="C:plasma membrane"/>
    <property type="evidence" value="ECO:0007669"/>
    <property type="project" value="UniProtKB-SubCell"/>
</dbReference>
<evidence type="ECO:0000256" key="2">
    <source>
        <dbReference type="ARBA" id="ARBA00005327"/>
    </source>
</evidence>
<dbReference type="InterPro" id="IPR032675">
    <property type="entry name" value="LRR_dom_sf"/>
</dbReference>
<dbReference type="PANTHER" id="PTHR21421:SF29">
    <property type="entry name" value="GUSTATORY RECEPTOR 5A FOR TREHALOSE-RELATED"/>
    <property type="match status" value="1"/>
</dbReference>
<dbReference type="OrthoDB" id="5800391at2759"/>
<feature type="domain" description="F-box" evidence="9">
    <location>
        <begin position="4"/>
        <end position="51"/>
    </location>
</feature>
<dbReference type="SUPFAM" id="SSF81383">
    <property type="entry name" value="F-box domain"/>
    <property type="match status" value="1"/>
</dbReference>
<dbReference type="PANTHER" id="PTHR21421">
    <property type="entry name" value="GUSTATORY RECEPTOR"/>
    <property type="match status" value="1"/>
</dbReference>
<reference evidence="10 11" key="1">
    <citation type="submission" date="2017-12" db="EMBL/GenBank/DDBJ databases">
        <title>Hemimetabolous genomes reveal molecular basis of termite eusociality.</title>
        <authorList>
            <person name="Harrison M.C."/>
            <person name="Jongepier E."/>
            <person name="Robertson H.M."/>
            <person name="Arning N."/>
            <person name="Bitard-Feildel T."/>
            <person name="Chao H."/>
            <person name="Childers C.P."/>
            <person name="Dinh H."/>
            <person name="Doddapaneni H."/>
            <person name="Dugan S."/>
            <person name="Gowin J."/>
            <person name="Greiner C."/>
            <person name="Han Y."/>
            <person name="Hu H."/>
            <person name="Hughes D.S.T."/>
            <person name="Huylmans A.-K."/>
            <person name="Kemena C."/>
            <person name="Kremer L.P.M."/>
            <person name="Lee S.L."/>
            <person name="Lopez-Ezquerra A."/>
            <person name="Mallet L."/>
            <person name="Monroy-Kuhn J.M."/>
            <person name="Moser A."/>
            <person name="Murali S.C."/>
            <person name="Muzny D.M."/>
            <person name="Otani S."/>
            <person name="Piulachs M.-D."/>
            <person name="Poelchau M."/>
            <person name="Qu J."/>
            <person name="Schaub F."/>
            <person name="Wada-Katsumata A."/>
            <person name="Worley K.C."/>
            <person name="Xie Q."/>
            <person name="Ylla G."/>
            <person name="Poulsen M."/>
            <person name="Gibbs R.A."/>
            <person name="Schal C."/>
            <person name="Richards S."/>
            <person name="Belles X."/>
            <person name="Korb J."/>
            <person name="Bornberg-Bauer E."/>
        </authorList>
    </citation>
    <scope>NUCLEOTIDE SEQUENCE [LARGE SCALE GENOMIC DNA]</scope>
    <source>
        <tissue evidence="10">Whole body</tissue>
    </source>
</reference>
<dbReference type="GO" id="GO:0050916">
    <property type="term" value="P:sensory perception of sweet taste"/>
    <property type="evidence" value="ECO:0007669"/>
    <property type="project" value="UniProtKB-ARBA"/>
</dbReference>
<name>A0A2J7PVC4_9NEOP</name>
<protein>
    <recommendedName>
        <fullName evidence="9">F-box domain-containing protein</fullName>
    </recommendedName>
</protein>
<dbReference type="Pfam" id="PF12937">
    <property type="entry name" value="F-box-like"/>
    <property type="match status" value="1"/>
</dbReference>
<keyword evidence="11" id="KW-1185">Reference proteome</keyword>
<evidence type="ECO:0000256" key="1">
    <source>
        <dbReference type="ARBA" id="ARBA00004651"/>
    </source>
</evidence>
<sequence>MVPTNTIDNFPDEILLEIFSNCSVQDLVLSVQHVNKRWKAVSQDPKLWKDLVFRPAKGTNDELIRRVVEQAPLLRYLVLSLANVAPTGDFAKPRRNVRMTPKYLTLLSTLRSSVTKLYANKRIRDIRHVNDKGSDQNSFRRAMSSFMLMAQCFALCPVQGITSLNAHDVRFTWCSWRVGYCIVMILGMTAACGFTIAFYIKGFFTFETSGEHFLAKYTVICTVALCSDKKRDLLQLYWLMNYRFVFEFVQFSLPLAFLCEIVNFFASFYWNFIDLFVIVLSMALSSRFRLLNSLLKFSVRKVQPETFWREARENYNSLSVLTKFLDSCISSIVLLSFATNMFYICQQLYNTLRYSCMFLVPVSTDQNFLY</sequence>
<dbReference type="Gene3D" id="3.80.10.10">
    <property type="entry name" value="Ribonuclease Inhibitor"/>
    <property type="match status" value="1"/>
</dbReference>
<feature type="transmembrane region" description="Helical" evidence="8">
    <location>
        <begin position="272"/>
        <end position="291"/>
    </location>
</feature>
<dbReference type="PROSITE" id="PS50181">
    <property type="entry name" value="FBOX"/>
    <property type="match status" value="1"/>
</dbReference>
<evidence type="ECO:0000256" key="8">
    <source>
        <dbReference type="SAM" id="Phobius"/>
    </source>
</evidence>
<evidence type="ECO:0000259" key="9">
    <source>
        <dbReference type="PROSITE" id="PS50181"/>
    </source>
</evidence>
<evidence type="ECO:0000313" key="10">
    <source>
        <dbReference type="EMBL" id="PNF20286.1"/>
    </source>
</evidence>
<dbReference type="STRING" id="105785.A0A2J7PVC4"/>
<dbReference type="Proteomes" id="UP000235965">
    <property type="component" value="Unassembled WGS sequence"/>
</dbReference>
<comment type="caution">
    <text evidence="10">The sequence shown here is derived from an EMBL/GenBank/DDBJ whole genome shotgun (WGS) entry which is preliminary data.</text>
</comment>
<proteinExistence type="inferred from homology"/>
<evidence type="ECO:0000256" key="5">
    <source>
        <dbReference type="ARBA" id="ARBA00022989"/>
    </source>
</evidence>
<gene>
    <name evidence="10" type="ORF">B7P43_G14390</name>
</gene>
<dbReference type="InterPro" id="IPR009318">
    <property type="entry name" value="Gustatory_rcpt"/>
</dbReference>
<evidence type="ECO:0000256" key="7">
    <source>
        <dbReference type="ARBA" id="ARBA00023170"/>
    </source>
</evidence>
<keyword evidence="6 8" id="KW-0472">Membrane</keyword>
<dbReference type="InterPro" id="IPR001810">
    <property type="entry name" value="F-box_dom"/>
</dbReference>
<dbReference type="InParanoid" id="A0A2J7PVC4"/>
<comment type="subcellular location">
    <subcellularLocation>
        <location evidence="1">Cell membrane</location>
        <topology evidence="1">Multi-pass membrane protein</topology>
    </subcellularLocation>
</comment>
<dbReference type="SMART" id="SM00256">
    <property type="entry name" value="FBOX"/>
    <property type="match status" value="1"/>
</dbReference>
<keyword evidence="4 8" id="KW-0812">Transmembrane</keyword>
<keyword evidence="3" id="KW-1003">Cell membrane</keyword>
<keyword evidence="5 8" id="KW-1133">Transmembrane helix</keyword>
<evidence type="ECO:0000256" key="3">
    <source>
        <dbReference type="ARBA" id="ARBA00022475"/>
    </source>
</evidence>
<evidence type="ECO:0000256" key="4">
    <source>
        <dbReference type="ARBA" id="ARBA00022692"/>
    </source>
</evidence>
<comment type="similarity">
    <text evidence="2">Belongs to the insect chemoreceptor superfamily. Gustatory receptor (GR) family. Gr5a subfamily.</text>
</comment>
<organism evidence="10 11">
    <name type="scientific">Cryptotermes secundus</name>
    <dbReference type="NCBI Taxonomy" id="105785"/>
    <lineage>
        <taxon>Eukaryota</taxon>
        <taxon>Metazoa</taxon>
        <taxon>Ecdysozoa</taxon>
        <taxon>Arthropoda</taxon>
        <taxon>Hexapoda</taxon>
        <taxon>Insecta</taxon>
        <taxon>Pterygota</taxon>
        <taxon>Neoptera</taxon>
        <taxon>Polyneoptera</taxon>
        <taxon>Dictyoptera</taxon>
        <taxon>Blattodea</taxon>
        <taxon>Blattoidea</taxon>
        <taxon>Termitoidae</taxon>
        <taxon>Kalotermitidae</taxon>
        <taxon>Cryptotermitinae</taxon>
        <taxon>Cryptotermes</taxon>
    </lineage>
</organism>
<feature type="transmembrane region" description="Helical" evidence="8">
    <location>
        <begin position="244"/>
        <end position="266"/>
    </location>
</feature>
<dbReference type="EMBL" id="NEVH01020964">
    <property type="protein sequence ID" value="PNF20286.1"/>
    <property type="molecule type" value="Genomic_DNA"/>
</dbReference>
<evidence type="ECO:0000313" key="11">
    <source>
        <dbReference type="Proteomes" id="UP000235965"/>
    </source>
</evidence>
<dbReference type="AlphaFoldDB" id="A0A2J7PVC4"/>
<dbReference type="GO" id="GO:0008527">
    <property type="term" value="F:taste receptor activity"/>
    <property type="evidence" value="ECO:0007669"/>
    <property type="project" value="InterPro"/>
</dbReference>
<accession>A0A2J7PVC4</accession>
<evidence type="ECO:0000256" key="6">
    <source>
        <dbReference type="ARBA" id="ARBA00023136"/>
    </source>
</evidence>
<feature type="transmembrane region" description="Helical" evidence="8">
    <location>
        <begin position="176"/>
        <end position="200"/>
    </location>
</feature>
<keyword evidence="7" id="KW-0675">Receptor</keyword>